<dbReference type="AlphaFoldDB" id="A0A543CR50"/>
<accession>A0A543CR50</accession>
<proteinExistence type="predicted"/>
<evidence type="ECO:0000313" key="1">
    <source>
        <dbReference type="EMBL" id="TQL99564.1"/>
    </source>
</evidence>
<dbReference type="EMBL" id="VFOZ01000001">
    <property type="protein sequence ID" value="TQL99564.1"/>
    <property type="molecule type" value="Genomic_DNA"/>
</dbReference>
<organism evidence="1 2">
    <name type="scientific">Actinoallomurus bryophytorum</name>
    <dbReference type="NCBI Taxonomy" id="1490222"/>
    <lineage>
        <taxon>Bacteria</taxon>
        <taxon>Bacillati</taxon>
        <taxon>Actinomycetota</taxon>
        <taxon>Actinomycetes</taxon>
        <taxon>Streptosporangiales</taxon>
        <taxon>Thermomonosporaceae</taxon>
        <taxon>Actinoallomurus</taxon>
    </lineage>
</organism>
<keyword evidence="2" id="KW-1185">Reference proteome</keyword>
<comment type="caution">
    <text evidence="1">The sequence shown here is derived from an EMBL/GenBank/DDBJ whole genome shotgun (WGS) entry which is preliminary data.</text>
</comment>
<gene>
    <name evidence="1" type="ORF">FB559_5256</name>
</gene>
<dbReference type="Proteomes" id="UP000316096">
    <property type="component" value="Unassembled WGS sequence"/>
</dbReference>
<name>A0A543CR50_9ACTN</name>
<protein>
    <submittedName>
        <fullName evidence="1">Uncharacterized protein</fullName>
    </submittedName>
</protein>
<sequence length="177" mass="17572">MAIMLPGSTAKALNLMGLAGGVGFPGTNEDGASAEADRNYSYGDQLQPMVADFKGHAASAVAAVDGNVSTAMAQQLNQPEGPLDNLDDHHKGARVGAVILKGPVAIGVPALKITKIVDAAVTLTELAISAMTPGGQLAIPEVIASGRFVQNGATNAALNFFMGGSGGGSNSGNTAAV</sequence>
<reference evidence="1 2" key="1">
    <citation type="submission" date="2019-06" db="EMBL/GenBank/DDBJ databases">
        <title>Sequencing the genomes of 1000 actinobacteria strains.</title>
        <authorList>
            <person name="Klenk H.-P."/>
        </authorList>
    </citation>
    <scope>NUCLEOTIDE SEQUENCE [LARGE SCALE GENOMIC DNA]</scope>
    <source>
        <strain evidence="1 2">DSM 102200</strain>
    </source>
</reference>
<evidence type="ECO:0000313" key="2">
    <source>
        <dbReference type="Proteomes" id="UP000316096"/>
    </source>
</evidence>